<dbReference type="PANTHER" id="PTHR30183">
    <property type="entry name" value="MOLYBDENUM TRANSPORT SYSTEM PERMEASE PROTEIN MODB"/>
    <property type="match status" value="1"/>
</dbReference>
<feature type="transmembrane region" description="Helical" evidence="7">
    <location>
        <begin position="56"/>
        <end position="86"/>
    </location>
</feature>
<feature type="transmembrane region" description="Helical" evidence="7">
    <location>
        <begin position="147"/>
        <end position="171"/>
    </location>
</feature>
<evidence type="ECO:0000256" key="4">
    <source>
        <dbReference type="ARBA" id="ARBA00022692"/>
    </source>
</evidence>
<keyword evidence="3" id="KW-1003">Cell membrane</keyword>
<dbReference type="InterPro" id="IPR035906">
    <property type="entry name" value="MetI-like_sf"/>
</dbReference>
<dbReference type="Gene3D" id="1.10.3720.10">
    <property type="entry name" value="MetI-like"/>
    <property type="match status" value="2"/>
</dbReference>
<evidence type="ECO:0000313" key="9">
    <source>
        <dbReference type="EMBL" id="MFB9885798.1"/>
    </source>
</evidence>
<evidence type="ECO:0000256" key="5">
    <source>
        <dbReference type="ARBA" id="ARBA00022989"/>
    </source>
</evidence>
<protein>
    <submittedName>
        <fullName evidence="9">ABC transporter permease</fullName>
    </submittedName>
</protein>
<feature type="transmembrane region" description="Helical" evidence="7">
    <location>
        <begin position="208"/>
        <end position="228"/>
    </location>
</feature>
<feature type="transmembrane region" description="Helical" evidence="7">
    <location>
        <begin position="359"/>
        <end position="378"/>
    </location>
</feature>
<name>A0ABV5Z959_9GAMM</name>
<evidence type="ECO:0000256" key="3">
    <source>
        <dbReference type="ARBA" id="ARBA00022475"/>
    </source>
</evidence>
<evidence type="ECO:0000313" key="10">
    <source>
        <dbReference type="Proteomes" id="UP001589628"/>
    </source>
</evidence>
<dbReference type="PANTHER" id="PTHR30183:SF6">
    <property type="entry name" value="INNER MEMBRANE ABC TRANSPORTER PERMEASE PROTEIN YNJC"/>
    <property type="match status" value="1"/>
</dbReference>
<evidence type="ECO:0000256" key="2">
    <source>
        <dbReference type="ARBA" id="ARBA00022448"/>
    </source>
</evidence>
<dbReference type="EMBL" id="JBHLZN010000001">
    <property type="protein sequence ID" value="MFB9885798.1"/>
    <property type="molecule type" value="Genomic_DNA"/>
</dbReference>
<comment type="similarity">
    <text evidence="7">Belongs to the binding-protein-dependent transport system permease family.</text>
</comment>
<evidence type="ECO:0000256" key="7">
    <source>
        <dbReference type="RuleBase" id="RU363032"/>
    </source>
</evidence>
<comment type="subcellular location">
    <subcellularLocation>
        <location evidence="1 7">Cell membrane</location>
        <topology evidence="1 7">Multi-pass membrane protein</topology>
    </subcellularLocation>
</comment>
<keyword evidence="10" id="KW-1185">Reference proteome</keyword>
<keyword evidence="2 7" id="KW-0813">Transport</keyword>
<feature type="transmembrane region" description="Helical" evidence="7">
    <location>
        <begin position="98"/>
        <end position="127"/>
    </location>
</feature>
<feature type="domain" description="ABC transmembrane type-1" evidence="8">
    <location>
        <begin position="60"/>
        <end position="271"/>
    </location>
</feature>
<feature type="transmembrane region" description="Helical" evidence="7">
    <location>
        <begin position="425"/>
        <end position="448"/>
    </location>
</feature>
<feature type="transmembrane region" description="Helical" evidence="7">
    <location>
        <begin position="390"/>
        <end position="413"/>
    </location>
</feature>
<feature type="transmembrane region" description="Helical" evidence="7">
    <location>
        <begin position="305"/>
        <end position="328"/>
    </location>
</feature>
<feature type="transmembrane region" description="Helical" evidence="7">
    <location>
        <begin position="479"/>
        <end position="506"/>
    </location>
</feature>
<keyword evidence="6 7" id="KW-0472">Membrane</keyword>
<dbReference type="InterPro" id="IPR000515">
    <property type="entry name" value="MetI-like"/>
</dbReference>
<dbReference type="SUPFAM" id="SSF161098">
    <property type="entry name" value="MetI-like"/>
    <property type="match status" value="2"/>
</dbReference>
<feature type="transmembrane region" description="Helical" evidence="7">
    <location>
        <begin position="526"/>
        <end position="548"/>
    </location>
</feature>
<evidence type="ECO:0000256" key="1">
    <source>
        <dbReference type="ARBA" id="ARBA00004651"/>
    </source>
</evidence>
<comment type="caution">
    <text evidence="9">The sequence shown here is derived from an EMBL/GenBank/DDBJ whole genome shotgun (WGS) entry which is preliminary data.</text>
</comment>
<dbReference type="Proteomes" id="UP001589628">
    <property type="component" value="Unassembled WGS sequence"/>
</dbReference>
<keyword evidence="5 7" id="KW-1133">Transmembrane helix</keyword>
<reference evidence="9 10" key="1">
    <citation type="submission" date="2024-09" db="EMBL/GenBank/DDBJ databases">
        <authorList>
            <person name="Sun Q."/>
            <person name="Mori K."/>
        </authorList>
    </citation>
    <scope>NUCLEOTIDE SEQUENCE [LARGE SCALE GENOMIC DNA]</scope>
    <source>
        <strain evidence="9 10">ATCC 51285</strain>
    </source>
</reference>
<dbReference type="Pfam" id="PF00528">
    <property type="entry name" value="BPD_transp_1"/>
    <property type="match status" value="1"/>
</dbReference>
<keyword evidence="4 7" id="KW-0812">Transmembrane</keyword>
<proteinExistence type="inferred from homology"/>
<feature type="domain" description="ABC transmembrane type-1" evidence="8">
    <location>
        <begin position="356"/>
        <end position="545"/>
    </location>
</feature>
<evidence type="ECO:0000256" key="6">
    <source>
        <dbReference type="ARBA" id="ARBA00023136"/>
    </source>
</evidence>
<accession>A0ABV5Z959</accession>
<organism evidence="9 10">
    <name type="scientific">Balneatrix alpica</name>
    <dbReference type="NCBI Taxonomy" id="75684"/>
    <lineage>
        <taxon>Bacteria</taxon>
        <taxon>Pseudomonadati</taxon>
        <taxon>Pseudomonadota</taxon>
        <taxon>Gammaproteobacteria</taxon>
        <taxon>Oceanospirillales</taxon>
        <taxon>Balneatrichaceae</taxon>
        <taxon>Balneatrix</taxon>
    </lineage>
</organism>
<sequence>MRAGLYINLSALLLLGGPVLLGLLATLLPAWGYFPVLGFNQWSWQPWQQLWHWPGLARGLGLSLFTGLTATALSLLLVWWFLLALLEHPWGQRLQRGLAPLLAIPHAALALGLVFLFSPSGWLVRWVSPWASGWHSPPLGFGVQDPWGWGLILGLVLKEFPYLLLVTLAALPNLPWRQSLRLGQSLGYPPWQSWLLLLWPALYRQLRLPLLAVLVYALANVDMALLLGPTTPPTLAVQLWRWMLDADLSWRLPASAGAVLLLGLLLLAVLGWWLMERLLAWLGLQGLRRGWRAPVWPRTASVGRWLLVGLLALVLLALLGLLISSLSWRWPFPLAWPQSWTLTTWQRQLPRLWLLSQETLLLALSVSAVALTIVVLWLEGLGRRGPSAWLSLALYLPLLIPQLSFLFGLQVLLVSLGGQGQWWAVFWGHLLFVLPYVYLSLAGAYQAFDQRYWQQGRLLGLTPWGCWWRVKAPLLLRPLLAALAIGVAVSVAQYLSTLFLGGGRVATLTTEAISLGSGADRRVLGVYAWGQLCWPVLIYALALLLPRWRYRHFAQMRL</sequence>
<gene>
    <name evidence="9" type="ORF">ACFFLH_05200</name>
</gene>
<evidence type="ECO:0000259" key="8">
    <source>
        <dbReference type="PROSITE" id="PS50928"/>
    </source>
</evidence>
<dbReference type="PROSITE" id="PS50928">
    <property type="entry name" value="ABC_TM1"/>
    <property type="match status" value="2"/>
</dbReference>
<dbReference type="RefSeq" id="WP_027313862.1">
    <property type="nucleotide sequence ID" value="NZ_JBHLZN010000001.1"/>
</dbReference>
<feature type="transmembrane region" description="Helical" evidence="7">
    <location>
        <begin position="248"/>
        <end position="274"/>
    </location>
</feature>
<dbReference type="CDD" id="cd06261">
    <property type="entry name" value="TM_PBP2"/>
    <property type="match status" value="1"/>
</dbReference>